<dbReference type="InterPro" id="IPR003781">
    <property type="entry name" value="CoA-bd"/>
</dbReference>
<dbReference type="InterPro" id="IPR022876">
    <property type="entry name" value="Tscrpt_rep_Rex"/>
</dbReference>
<dbReference type="Gene3D" id="1.10.10.10">
    <property type="entry name" value="Winged helix-like DNA-binding domain superfamily/Winged helix DNA-binding domain"/>
    <property type="match status" value="1"/>
</dbReference>
<dbReference type="NCBIfam" id="NF003989">
    <property type="entry name" value="PRK05472.1-3"/>
    <property type="match status" value="1"/>
</dbReference>
<dbReference type="InterPro" id="IPR058236">
    <property type="entry name" value="Rex_actinobacterial-type"/>
</dbReference>
<reference evidence="10" key="1">
    <citation type="journal article" date="2014" name="Int. J. Syst. Evol. Microbiol.">
        <title>Complete genome sequence of Corynebacterium casei LMG S-19264T (=DSM 44701T), isolated from a smear-ripened cheese.</title>
        <authorList>
            <consortium name="US DOE Joint Genome Institute (JGI-PGF)"/>
            <person name="Walter F."/>
            <person name="Albersmeier A."/>
            <person name="Kalinowski J."/>
            <person name="Ruckert C."/>
        </authorList>
    </citation>
    <scope>NUCLEOTIDE SEQUENCE</scope>
    <source>
        <strain evidence="10">JCM 4346</strain>
    </source>
</reference>
<evidence type="ECO:0000313" key="10">
    <source>
        <dbReference type="EMBL" id="GGR39280.1"/>
    </source>
</evidence>
<evidence type="ECO:0000313" key="11">
    <source>
        <dbReference type="Proteomes" id="UP000658320"/>
    </source>
</evidence>
<protein>
    <recommendedName>
        <fullName evidence="7">Redox-sensing transcriptional repressor Rex</fullName>
    </recommendedName>
</protein>
<feature type="domain" description="CoA-binding" evidence="9">
    <location>
        <begin position="156"/>
        <end position="257"/>
    </location>
</feature>
<comment type="subunit">
    <text evidence="7">Homodimer.</text>
</comment>
<dbReference type="InterPro" id="IPR036388">
    <property type="entry name" value="WH-like_DNA-bd_sf"/>
</dbReference>
<comment type="subcellular location">
    <subcellularLocation>
        <location evidence="7">Cytoplasm</location>
    </subcellularLocation>
</comment>
<dbReference type="GO" id="GO:0045892">
    <property type="term" value="P:negative regulation of DNA-templated transcription"/>
    <property type="evidence" value="ECO:0007669"/>
    <property type="project" value="InterPro"/>
</dbReference>
<gene>
    <name evidence="7 10" type="primary">rex</name>
    <name evidence="10" type="ORF">GCM10010251_65060</name>
</gene>
<feature type="region of interest" description="Disordered" evidence="8">
    <location>
        <begin position="286"/>
        <end position="320"/>
    </location>
</feature>
<keyword evidence="5 7" id="KW-0238">DNA-binding</keyword>
<evidence type="ECO:0000256" key="5">
    <source>
        <dbReference type="ARBA" id="ARBA00023125"/>
    </source>
</evidence>
<evidence type="ECO:0000256" key="3">
    <source>
        <dbReference type="ARBA" id="ARBA00023015"/>
    </source>
</evidence>
<dbReference type="InterPro" id="IPR036390">
    <property type="entry name" value="WH_DNA-bd_sf"/>
</dbReference>
<dbReference type="EMBL" id="BMSX01000017">
    <property type="protein sequence ID" value="GGR39280.1"/>
    <property type="molecule type" value="Genomic_DNA"/>
</dbReference>
<dbReference type="GO" id="GO:0003700">
    <property type="term" value="F:DNA-binding transcription factor activity"/>
    <property type="evidence" value="ECO:0007669"/>
    <property type="project" value="UniProtKB-UniRule"/>
</dbReference>
<dbReference type="AlphaFoldDB" id="A0A918KXD6"/>
<organism evidence="10 11">
    <name type="scientific">Streptomyces aurantiogriseus</name>
    <dbReference type="NCBI Taxonomy" id="66870"/>
    <lineage>
        <taxon>Bacteria</taxon>
        <taxon>Bacillati</taxon>
        <taxon>Actinomycetota</taxon>
        <taxon>Actinomycetes</taxon>
        <taxon>Kitasatosporales</taxon>
        <taxon>Streptomycetaceae</taxon>
        <taxon>Streptomyces</taxon>
    </lineage>
</organism>
<dbReference type="SUPFAM" id="SSF46785">
    <property type="entry name" value="Winged helix' DNA-binding domain"/>
    <property type="match status" value="1"/>
</dbReference>
<dbReference type="NCBIfam" id="NF003994">
    <property type="entry name" value="PRK05472.2-3"/>
    <property type="match status" value="1"/>
</dbReference>
<dbReference type="FunFam" id="3.40.50.720:FF:000303">
    <property type="entry name" value="Redox-sensing transcriptional repressor Rex"/>
    <property type="match status" value="1"/>
</dbReference>
<dbReference type="NCBIfam" id="NF003993">
    <property type="entry name" value="PRK05472.2-2"/>
    <property type="match status" value="1"/>
</dbReference>
<evidence type="ECO:0000256" key="7">
    <source>
        <dbReference type="HAMAP-Rule" id="MF_01131"/>
    </source>
</evidence>
<dbReference type="Gene3D" id="3.40.50.720">
    <property type="entry name" value="NAD(P)-binding Rossmann-like Domain"/>
    <property type="match status" value="1"/>
</dbReference>
<name>A0A918KXD6_9ACTN</name>
<comment type="caution">
    <text evidence="10">The sequence shown here is derived from an EMBL/GenBank/DDBJ whole genome shotgun (WGS) entry which is preliminary data.</text>
</comment>
<dbReference type="InterPro" id="IPR036291">
    <property type="entry name" value="NAD(P)-bd_dom_sf"/>
</dbReference>
<evidence type="ECO:0000259" key="9">
    <source>
        <dbReference type="SMART" id="SM00881"/>
    </source>
</evidence>
<dbReference type="NCBIfam" id="NF003992">
    <property type="entry name" value="PRK05472.2-1"/>
    <property type="match status" value="1"/>
</dbReference>
<feature type="binding site" evidence="7">
    <location>
        <begin position="167"/>
        <end position="172"/>
    </location>
    <ligand>
        <name>NAD(+)</name>
        <dbReference type="ChEBI" id="CHEBI:57540"/>
    </ligand>
</feature>
<keyword evidence="3 7" id="KW-0805">Transcription regulation</keyword>
<dbReference type="PANTHER" id="PTHR35786:SF1">
    <property type="entry name" value="REDOX-SENSING TRANSCRIPTIONAL REPRESSOR REX 1"/>
    <property type="match status" value="1"/>
</dbReference>
<comment type="function">
    <text evidence="7">Modulates transcription in response to changes in cellular NADH/NAD(+) redox state.</text>
</comment>
<dbReference type="GO" id="GO:0003677">
    <property type="term" value="F:DNA binding"/>
    <property type="evidence" value="ECO:0007669"/>
    <property type="project" value="UniProtKB-UniRule"/>
</dbReference>
<dbReference type="SMART" id="SM00881">
    <property type="entry name" value="CoA_binding"/>
    <property type="match status" value="1"/>
</dbReference>
<dbReference type="GO" id="GO:0005737">
    <property type="term" value="C:cytoplasm"/>
    <property type="evidence" value="ECO:0007669"/>
    <property type="project" value="UniProtKB-SubCell"/>
</dbReference>
<dbReference type="Pfam" id="PF02629">
    <property type="entry name" value="CoA_binding"/>
    <property type="match status" value="1"/>
</dbReference>
<keyword evidence="1 7" id="KW-0963">Cytoplasm</keyword>
<evidence type="ECO:0000256" key="8">
    <source>
        <dbReference type="SAM" id="MobiDB-lite"/>
    </source>
</evidence>
<keyword evidence="2 7" id="KW-0678">Repressor</keyword>
<dbReference type="GO" id="GO:0051775">
    <property type="term" value="P:response to redox state"/>
    <property type="evidence" value="ECO:0007669"/>
    <property type="project" value="InterPro"/>
</dbReference>
<dbReference type="InterPro" id="IPR009718">
    <property type="entry name" value="Rex_DNA-bd_C_dom"/>
</dbReference>
<evidence type="ECO:0000256" key="4">
    <source>
        <dbReference type="ARBA" id="ARBA00023027"/>
    </source>
</evidence>
<feature type="region of interest" description="Disordered" evidence="8">
    <location>
        <begin position="57"/>
        <end position="81"/>
    </location>
</feature>
<accession>A0A918KXD6</accession>
<dbReference type="FunFam" id="1.10.10.10:FF:000124">
    <property type="entry name" value="Redox-sensing transcriptional repressor Rex"/>
    <property type="match status" value="1"/>
</dbReference>
<dbReference type="Pfam" id="PF06971">
    <property type="entry name" value="Put_DNA-bind_N"/>
    <property type="match status" value="1"/>
</dbReference>
<dbReference type="NCBIfam" id="NF003995">
    <property type="entry name" value="PRK05472.2-4"/>
    <property type="match status" value="1"/>
</dbReference>
<keyword evidence="11" id="KW-1185">Reference proteome</keyword>
<proteinExistence type="inferred from homology"/>
<reference evidence="10" key="2">
    <citation type="submission" date="2020-09" db="EMBL/GenBank/DDBJ databases">
        <authorList>
            <person name="Sun Q."/>
            <person name="Ohkuma M."/>
        </authorList>
    </citation>
    <scope>NUCLEOTIDE SEQUENCE</scope>
    <source>
        <strain evidence="10">JCM 4346</strain>
    </source>
</reference>
<keyword evidence="4 7" id="KW-0520">NAD</keyword>
<dbReference type="SUPFAM" id="SSF51735">
    <property type="entry name" value="NAD(P)-binding Rossmann-fold domains"/>
    <property type="match status" value="1"/>
</dbReference>
<dbReference type="PANTHER" id="PTHR35786">
    <property type="entry name" value="REDOX-SENSING TRANSCRIPTIONAL REPRESSOR REX"/>
    <property type="match status" value="1"/>
</dbReference>
<dbReference type="HAMAP" id="MF_01131">
    <property type="entry name" value="Rex"/>
    <property type="match status" value="1"/>
</dbReference>
<evidence type="ECO:0000256" key="2">
    <source>
        <dbReference type="ARBA" id="ARBA00022491"/>
    </source>
</evidence>
<evidence type="ECO:0000256" key="1">
    <source>
        <dbReference type="ARBA" id="ARBA00022490"/>
    </source>
</evidence>
<evidence type="ECO:0000256" key="6">
    <source>
        <dbReference type="ARBA" id="ARBA00023163"/>
    </source>
</evidence>
<dbReference type="Proteomes" id="UP000658320">
    <property type="component" value="Unassembled WGS sequence"/>
</dbReference>
<keyword evidence="6 7" id="KW-0804">Transcription</keyword>
<dbReference type="NCBIfam" id="NF003996">
    <property type="entry name" value="PRK05472.2-5"/>
    <property type="match status" value="1"/>
</dbReference>
<comment type="similarity">
    <text evidence="7">Belongs to the transcriptional regulatory Rex family.</text>
</comment>
<sequence>MPPTKKEPGRVVAGSPRMRQGRVTPVTLAGQNGHHLCARVHKDIACIRRGGLGTYDRLQPRSTRRSTVATGRTHRPATRSRGIPEATVARLPLYLRALTALSERSVPTVSSEELAAAAGVNSAKLRKDFSYLGSYGTRGVGYDVEYLVYQISRELGLTQDWPVVIVGIGNLGAALANYGGFASRGFRVAALIDADPAMAGKPVAGIPVQHTDDLEKIITDNGVSIGVIATPAGAAQQVCDRLVAAGVTSILNFAPTVLSVPDGVDVRKVDLSIELQILAFHEQRKAGEEASGEAAVPAAVTREESTDQGPDGEHPAVMPA</sequence>
<feature type="DNA-binding region" description="H-T-H motif" evidence="7">
    <location>
        <begin position="93"/>
        <end position="132"/>
    </location>
</feature>